<keyword evidence="3" id="KW-1185">Reference proteome</keyword>
<evidence type="ECO:0000313" key="4">
    <source>
        <dbReference type="WBParaSite" id="L893_g16823.t1"/>
    </source>
</evidence>
<evidence type="ECO:0000259" key="2">
    <source>
        <dbReference type="Pfam" id="PF01431"/>
    </source>
</evidence>
<evidence type="ECO:0000256" key="1">
    <source>
        <dbReference type="SAM" id="MobiDB-lite"/>
    </source>
</evidence>
<dbReference type="Pfam" id="PF01431">
    <property type="entry name" value="Peptidase_M13"/>
    <property type="match status" value="1"/>
</dbReference>
<dbReference type="GO" id="GO:0004222">
    <property type="term" value="F:metalloendopeptidase activity"/>
    <property type="evidence" value="ECO:0007669"/>
    <property type="project" value="InterPro"/>
</dbReference>
<dbReference type="InterPro" id="IPR024079">
    <property type="entry name" value="MetalloPept_cat_dom_sf"/>
</dbReference>
<dbReference type="SUPFAM" id="SSF55486">
    <property type="entry name" value="Metalloproteases ('zincins'), catalytic domain"/>
    <property type="match status" value="1"/>
</dbReference>
<sequence>MRTQKRTNRGRAFIHTLESFNLSTGFKYGFVGGIAHQILQHAIFVEKVDSPVYTAELKCYADFYAQEQFCMEPPDKCPVGAAKAEDGFIDVEGARIAFAALQKALNDQSHGVSDASDKYTEEQWFFFGLQFADCGMAMTRRKEKELMDDDSSPRPQIRVNAIAQQMKGFTEAFGCQKNDRNYVTEKQCNIHASKDMDGGRDSEDSEAVTQSVDFSKDGPQAASDAMARFYELYFYLFVLVARML</sequence>
<dbReference type="AlphaFoldDB" id="A0A1I7YJ10"/>
<dbReference type="InterPro" id="IPR000718">
    <property type="entry name" value="Peptidase_M13"/>
</dbReference>
<dbReference type="Gene3D" id="3.40.390.10">
    <property type="entry name" value="Collagenase (Catalytic Domain)"/>
    <property type="match status" value="1"/>
</dbReference>
<feature type="domain" description="Peptidase M13 C-terminal" evidence="2">
    <location>
        <begin position="45"/>
        <end position="188"/>
    </location>
</feature>
<feature type="region of interest" description="Disordered" evidence="1">
    <location>
        <begin position="193"/>
        <end position="213"/>
    </location>
</feature>
<dbReference type="WBParaSite" id="L893_g16823.t1">
    <property type="protein sequence ID" value="L893_g16823.t1"/>
    <property type="gene ID" value="L893_g16823"/>
</dbReference>
<dbReference type="Proteomes" id="UP000095287">
    <property type="component" value="Unplaced"/>
</dbReference>
<name>A0A1I7YJ10_9BILA</name>
<organism evidence="3 4">
    <name type="scientific">Steinernema glaseri</name>
    <dbReference type="NCBI Taxonomy" id="37863"/>
    <lineage>
        <taxon>Eukaryota</taxon>
        <taxon>Metazoa</taxon>
        <taxon>Ecdysozoa</taxon>
        <taxon>Nematoda</taxon>
        <taxon>Chromadorea</taxon>
        <taxon>Rhabditida</taxon>
        <taxon>Tylenchina</taxon>
        <taxon>Panagrolaimomorpha</taxon>
        <taxon>Strongyloidoidea</taxon>
        <taxon>Steinernematidae</taxon>
        <taxon>Steinernema</taxon>
    </lineage>
</organism>
<accession>A0A1I7YJ10</accession>
<feature type="compositionally biased region" description="Basic and acidic residues" evidence="1">
    <location>
        <begin position="193"/>
        <end position="202"/>
    </location>
</feature>
<evidence type="ECO:0000313" key="3">
    <source>
        <dbReference type="Proteomes" id="UP000095287"/>
    </source>
</evidence>
<proteinExistence type="predicted"/>
<dbReference type="InterPro" id="IPR018497">
    <property type="entry name" value="Peptidase_M13_C"/>
</dbReference>
<reference evidence="4" key="1">
    <citation type="submission" date="2016-11" db="UniProtKB">
        <authorList>
            <consortium name="WormBaseParasite"/>
        </authorList>
    </citation>
    <scope>IDENTIFICATION</scope>
</reference>
<dbReference type="GO" id="GO:0006508">
    <property type="term" value="P:proteolysis"/>
    <property type="evidence" value="ECO:0007669"/>
    <property type="project" value="InterPro"/>
</dbReference>
<protein>
    <submittedName>
        <fullName evidence="4">Peptidase_M13 domain-containing protein</fullName>
    </submittedName>
</protein>
<dbReference type="PROSITE" id="PS51885">
    <property type="entry name" value="NEPRILYSIN"/>
    <property type="match status" value="1"/>
</dbReference>